<dbReference type="InterPro" id="IPR012677">
    <property type="entry name" value="Nucleotide-bd_a/b_plait_sf"/>
</dbReference>
<dbReference type="EMBL" id="HBJA01072678">
    <property type="protein sequence ID" value="CAE0814405.1"/>
    <property type="molecule type" value="Transcribed_RNA"/>
</dbReference>
<evidence type="ECO:0000259" key="2">
    <source>
        <dbReference type="PROSITE" id="PS50102"/>
    </source>
</evidence>
<reference evidence="3" key="1">
    <citation type="submission" date="2021-01" db="EMBL/GenBank/DDBJ databases">
        <authorList>
            <person name="Corre E."/>
            <person name="Pelletier E."/>
            <person name="Niang G."/>
            <person name="Scheremetjew M."/>
            <person name="Finn R."/>
            <person name="Kale V."/>
            <person name="Holt S."/>
            <person name="Cochrane G."/>
            <person name="Meng A."/>
            <person name="Brown T."/>
            <person name="Cohen L."/>
        </authorList>
    </citation>
    <scope>NUCLEOTIDE SEQUENCE</scope>
    <source>
        <strain evidence="3">CCMP1594</strain>
    </source>
</reference>
<gene>
    <name evidence="3" type="ORF">EGYM00163_LOCUS25559</name>
</gene>
<dbReference type="GO" id="GO:0003723">
    <property type="term" value="F:RNA binding"/>
    <property type="evidence" value="ECO:0007669"/>
    <property type="project" value="UniProtKB-UniRule"/>
</dbReference>
<dbReference type="PROSITE" id="PS50102">
    <property type="entry name" value="RRM"/>
    <property type="match status" value="1"/>
</dbReference>
<keyword evidence="1" id="KW-0694">RNA-binding</keyword>
<dbReference type="InterPro" id="IPR035979">
    <property type="entry name" value="RBD_domain_sf"/>
</dbReference>
<dbReference type="SUPFAM" id="SSF54928">
    <property type="entry name" value="RNA-binding domain, RBD"/>
    <property type="match status" value="1"/>
</dbReference>
<dbReference type="InterPro" id="IPR000504">
    <property type="entry name" value="RRM_dom"/>
</dbReference>
<dbReference type="AlphaFoldDB" id="A0A7S4D2T6"/>
<dbReference type="SMART" id="SM00360">
    <property type="entry name" value="RRM"/>
    <property type="match status" value="1"/>
</dbReference>
<name>A0A7S4D2T6_9EUGL</name>
<accession>A0A7S4D2T6</accession>
<organism evidence="3">
    <name type="scientific">Eutreptiella gymnastica</name>
    <dbReference type="NCBI Taxonomy" id="73025"/>
    <lineage>
        <taxon>Eukaryota</taxon>
        <taxon>Discoba</taxon>
        <taxon>Euglenozoa</taxon>
        <taxon>Euglenida</taxon>
        <taxon>Spirocuta</taxon>
        <taxon>Euglenophyceae</taxon>
        <taxon>Eutreptiales</taxon>
        <taxon>Eutreptiaceae</taxon>
        <taxon>Eutreptiella</taxon>
    </lineage>
</organism>
<proteinExistence type="predicted"/>
<protein>
    <recommendedName>
        <fullName evidence="2">RRM domain-containing protein</fullName>
    </recommendedName>
</protein>
<sequence length="193" mass="22200">MTIIIGEREVTTVEFVQHEINKLGKLLESGQIELNCYNIRREKAIDEAVKPDPSKDVTTVYVGHVHKGLTKEVVQDGFAQFGHVAKIEMLPSASKKPRKEWWAVFVEYVTHQAAGRAIFEMNNKIPDDWPEQHKPLLVKWAGTKEQTDEYQRKQQQQLILTRAPLSSHAQNRVPAKRAHNYRRARCANNKHTA</sequence>
<evidence type="ECO:0000313" key="3">
    <source>
        <dbReference type="EMBL" id="CAE0814405.1"/>
    </source>
</evidence>
<dbReference type="Pfam" id="PF00076">
    <property type="entry name" value="RRM_1"/>
    <property type="match status" value="1"/>
</dbReference>
<dbReference type="Gene3D" id="3.30.70.330">
    <property type="match status" value="1"/>
</dbReference>
<feature type="domain" description="RRM" evidence="2">
    <location>
        <begin position="58"/>
        <end position="143"/>
    </location>
</feature>
<evidence type="ECO:0000256" key="1">
    <source>
        <dbReference type="PROSITE-ProRule" id="PRU00176"/>
    </source>
</evidence>